<evidence type="ECO:0000256" key="1">
    <source>
        <dbReference type="ARBA" id="ARBA00009049"/>
    </source>
</evidence>
<dbReference type="STRING" id="1806994.A0A507C473"/>
<keyword evidence="5" id="KW-1185">Reference proteome</keyword>
<dbReference type="OrthoDB" id="5585685at2759"/>
<dbReference type="PANTHER" id="PTHR12425:SF5">
    <property type="entry name" value="SYNEMBRYN"/>
    <property type="match status" value="1"/>
</dbReference>
<accession>A0A507C473</accession>
<reference evidence="4 5" key="1">
    <citation type="journal article" date="2019" name="Sci. Rep.">
        <title>Comparative genomics of chytrid fungi reveal insights into the obligate biotrophic and pathogenic lifestyle of Synchytrium endobioticum.</title>
        <authorList>
            <person name="van de Vossenberg B.T.L.H."/>
            <person name="Warris S."/>
            <person name="Nguyen H.D.T."/>
            <person name="van Gent-Pelzer M.P.E."/>
            <person name="Joly D.L."/>
            <person name="van de Geest H.C."/>
            <person name="Bonants P.J.M."/>
            <person name="Smith D.S."/>
            <person name="Levesque C.A."/>
            <person name="van der Lee T.A.J."/>
        </authorList>
    </citation>
    <scope>NUCLEOTIDE SEQUENCE [LARGE SCALE GENOMIC DNA]</scope>
    <source>
        <strain evidence="4 5">JEL517</strain>
    </source>
</reference>
<dbReference type="EMBL" id="QEAO01000017">
    <property type="protein sequence ID" value="TPX33889.1"/>
    <property type="molecule type" value="Genomic_DNA"/>
</dbReference>
<keyword evidence="2" id="KW-0344">Guanine-nucleotide releasing factor</keyword>
<evidence type="ECO:0000256" key="3">
    <source>
        <dbReference type="ARBA" id="ARBA00023186"/>
    </source>
</evidence>
<dbReference type="GO" id="GO:0005737">
    <property type="term" value="C:cytoplasm"/>
    <property type="evidence" value="ECO:0007669"/>
    <property type="project" value="TreeGrafter"/>
</dbReference>
<dbReference type="InterPro" id="IPR019318">
    <property type="entry name" value="Gua_nucleotide_exch_fac_Ric8"/>
</dbReference>
<dbReference type="RefSeq" id="XP_031024773.1">
    <property type="nucleotide sequence ID" value="XM_031169240.1"/>
</dbReference>
<comment type="caution">
    <text evidence="4">The sequence shown here is derived from an EMBL/GenBank/DDBJ whole genome shotgun (WGS) entry which is preliminary data.</text>
</comment>
<evidence type="ECO:0000313" key="4">
    <source>
        <dbReference type="EMBL" id="TPX33889.1"/>
    </source>
</evidence>
<keyword evidence="3" id="KW-0143">Chaperone</keyword>
<name>A0A507C473_9FUNG</name>
<proteinExistence type="inferred from homology"/>
<dbReference type="AlphaFoldDB" id="A0A507C473"/>
<protein>
    <submittedName>
        <fullName evidence="4">Uncharacterized protein</fullName>
    </submittedName>
</protein>
<dbReference type="PANTHER" id="PTHR12425">
    <property type="entry name" value="SYNEMBRYN"/>
    <property type="match status" value="1"/>
</dbReference>
<dbReference type="GO" id="GO:0005085">
    <property type="term" value="F:guanyl-nucleotide exchange factor activity"/>
    <property type="evidence" value="ECO:0007669"/>
    <property type="project" value="UniProtKB-KW"/>
</dbReference>
<gene>
    <name evidence="4" type="ORF">SmJEL517_g03312</name>
</gene>
<organism evidence="4 5">
    <name type="scientific">Synchytrium microbalum</name>
    <dbReference type="NCBI Taxonomy" id="1806994"/>
    <lineage>
        <taxon>Eukaryota</taxon>
        <taxon>Fungi</taxon>
        <taxon>Fungi incertae sedis</taxon>
        <taxon>Chytridiomycota</taxon>
        <taxon>Chytridiomycota incertae sedis</taxon>
        <taxon>Chytridiomycetes</taxon>
        <taxon>Synchytriales</taxon>
        <taxon>Synchytriaceae</taxon>
        <taxon>Synchytrium</taxon>
    </lineage>
</organism>
<dbReference type="GO" id="GO:0007186">
    <property type="term" value="P:G protein-coupled receptor signaling pathway"/>
    <property type="evidence" value="ECO:0007669"/>
    <property type="project" value="TreeGrafter"/>
</dbReference>
<evidence type="ECO:0000313" key="5">
    <source>
        <dbReference type="Proteomes" id="UP000319731"/>
    </source>
</evidence>
<dbReference type="GO" id="GO:0001965">
    <property type="term" value="F:G-protein alpha-subunit binding"/>
    <property type="evidence" value="ECO:0007669"/>
    <property type="project" value="TreeGrafter"/>
</dbReference>
<dbReference type="GeneID" id="42004537"/>
<dbReference type="Pfam" id="PF10165">
    <property type="entry name" value="Ric8"/>
    <property type="match status" value="1"/>
</dbReference>
<dbReference type="Proteomes" id="UP000319731">
    <property type="component" value="Unassembled WGS sequence"/>
</dbReference>
<evidence type="ECO:0000256" key="2">
    <source>
        <dbReference type="ARBA" id="ARBA00022658"/>
    </source>
</evidence>
<sequence>MYPSKESLEGRQDKVLATFNAFLSLTTPNTAGDASLIQEKESSLDALLSLLNPESGSAKNWSDALICKAFECIKVMGREKDGSDPLYTDQGIKTLSYHAGLVSTSTVPVDSQRSLEAMRCLANILLLEPETRLPFTLVAGVSSLAKHIQNPNLSLDCQFLTYRLIFLVTANNVEQCNDLIAFPKMATIALDHVKPLVAKAVSATLTPGDKHMMVLGEIFKVVFNIVSAFETAEDPAQKPIVQRTTQDQIDAFQTLVYYVAQYVKAIKIPSPPLSPPLTTAIHALMNVTSLFWKEAYFASKDYSVLIRVLDLLEHTLALQMLVKGEGEGDENPGWETDLPPVFILLTRMTRAEEGARKMIRGRLTPESIDRKKHLNEGHSITNYMIRFMTSITLPHVRETACELLFASFNESPQDLVAYTGLGHAAGFLVQRGLMPSTLPSTSASSSSDTMEVDPVTGEIKRDEDAEEAWNNMTDEEREQEAEKMFMLFDKLNKTGIIQVLPQQGGNGRGVARALEKGD</sequence>
<comment type="similarity">
    <text evidence="1">Belongs to the synembryn family.</text>
</comment>